<proteinExistence type="inferred from homology"/>
<keyword evidence="11" id="KW-1185">Reference proteome</keyword>
<reference evidence="11" key="1">
    <citation type="journal article" date="2019" name="Int. J. Syst. Evol. Microbiol.">
        <title>The Global Catalogue of Microorganisms (GCM) 10K type strain sequencing project: providing services to taxonomists for standard genome sequencing and annotation.</title>
        <authorList>
            <consortium name="The Broad Institute Genomics Platform"/>
            <consortium name="The Broad Institute Genome Sequencing Center for Infectious Disease"/>
            <person name="Wu L."/>
            <person name="Ma J."/>
        </authorList>
    </citation>
    <scope>NUCLEOTIDE SEQUENCE [LARGE SCALE GENOMIC DNA]</scope>
    <source>
        <strain evidence="11">KCTC 32255</strain>
    </source>
</reference>
<gene>
    <name evidence="10" type="ORF">ACFQGD_03780</name>
</gene>
<protein>
    <submittedName>
        <fullName evidence="10">S8 family serine peptidase</fullName>
    </submittedName>
</protein>
<evidence type="ECO:0000313" key="10">
    <source>
        <dbReference type="EMBL" id="MFC6866257.1"/>
    </source>
</evidence>
<dbReference type="PROSITE" id="PS00137">
    <property type="entry name" value="SUBTILASE_HIS"/>
    <property type="match status" value="1"/>
</dbReference>
<dbReference type="PANTHER" id="PTHR43806:SF11">
    <property type="entry name" value="CEREVISIN-RELATED"/>
    <property type="match status" value="1"/>
</dbReference>
<evidence type="ECO:0000256" key="5">
    <source>
        <dbReference type="PROSITE-ProRule" id="PRU01240"/>
    </source>
</evidence>
<dbReference type="InterPro" id="IPR015500">
    <property type="entry name" value="Peptidase_S8_subtilisin-rel"/>
</dbReference>
<dbReference type="InterPro" id="IPR000209">
    <property type="entry name" value="Peptidase_S8/S53_dom"/>
</dbReference>
<dbReference type="InterPro" id="IPR022398">
    <property type="entry name" value="Peptidase_S8_His-AS"/>
</dbReference>
<evidence type="ECO:0000256" key="8">
    <source>
        <dbReference type="SAM" id="SignalP"/>
    </source>
</evidence>
<keyword evidence="7" id="KW-0812">Transmembrane</keyword>
<dbReference type="InterPro" id="IPR050131">
    <property type="entry name" value="Peptidase_S8_subtilisin-like"/>
</dbReference>
<dbReference type="Proteomes" id="UP001596337">
    <property type="component" value="Unassembled WGS sequence"/>
</dbReference>
<keyword evidence="8" id="KW-0732">Signal</keyword>
<dbReference type="PROSITE" id="PS51892">
    <property type="entry name" value="SUBTILASE"/>
    <property type="match status" value="1"/>
</dbReference>
<feature type="transmembrane region" description="Helical" evidence="7">
    <location>
        <begin position="424"/>
        <end position="444"/>
    </location>
</feature>
<comment type="caution">
    <text evidence="10">The sequence shown here is derived from an EMBL/GenBank/DDBJ whole genome shotgun (WGS) entry which is preliminary data.</text>
</comment>
<dbReference type="Gene3D" id="3.40.50.200">
    <property type="entry name" value="Peptidase S8/S53 domain"/>
    <property type="match status" value="1"/>
</dbReference>
<accession>A0ABW2BV47</accession>
<feature type="domain" description="Peptidase S8/S53" evidence="9">
    <location>
        <begin position="56"/>
        <end position="309"/>
    </location>
</feature>
<dbReference type="EMBL" id="JBHSXX010000001">
    <property type="protein sequence ID" value="MFC6866257.1"/>
    <property type="molecule type" value="Genomic_DNA"/>
</dbReference>
<comment type="similarity">
    <text evidence="1 5">Belongs to the peptidase S8 family.</text>
</comment>
<evidence type="ECO:0000256" key="6">
    <source>
        <dbReference type="SAM" id="MobiDB-lite"/>
    </source>
</evidence>
<evidence type="ECO:0000256" key="1">
    <source>
        <dbReference type="ARBA" id="ARBA00011073"/>
    </source>
</evidence>
<dbReference type="InterPro" id="IPR036852">
    <property type="entry name" value="Peptidase_S8/S53_dom_sf"/>
</dbReference>
<dbReference type="Pfam" id="PF00082">
    <property type="entry name" value="Peptidase_S8"/>
    <property type="match status" value="1"/>
</dbReference>
<keyword evidence="3 5" id="KW-0378">Hydrolase</keyword>
<feature type="active site" description="Charge relay system" evidence="5">
    <location>
        <position position="104"/>
    </location>
</feature>
<feature type="active site" description="Charge relay system" evidence="5">
    <location>
        <position position="273"/>
    </location>
</feature>
<dbReference type="SUPFAM" id="SSF52743">
    <property type="entry name" value="Subtilisin-like"/>
    <property type="match status" value="1"/>
</dbReference>
<keyword evidence="2 5" id="KW-0645">Protease</keyword>
<keyword evidence="7" id="KW-0472">Membrane</keyword>
<feature type="region of interest" description="Disordered" evidence="6">
    <location>
        <begin position="328"/>
        <end position="421"/>
    </location>
</feature>
<dbReference type="PANTHER" id="PTHR43806">
    <property type="entry name" value="PEPTIDASE S8"/>
    <property type="match status" value="1"/>
</dbReference>
<feature type="signal peptide" evidence="8">
    <location>
        <begin position="1"/>
        <end position="20"/>
    </location>
</feature>
<evidence type="ECO:0000256" key="3">
    <source>
        <dbReference type="ARBA" id="ARBA00022801"/>
    </source>
</evidence>
<evidence type="ECO:0000256" key="7">
    <source>
        <dbReference type="SAM" id="Phobius"/>
    </source>
</evidence>
<sequence>MRALVPIVAVLLFGVFAASAADASTVRYVAQENRQERTWNFEQATIPGAQPQGDWGEGVTVAVIDTWVDYTHPDLKGRIAGRALCIDSESGCEDKEHRADRCEHGTHVAGTVVSGRYGVAPQARVYAVQVLAYDSARNSCTGASDDVARGIGFAVAKGVDVINLSLGTLVPGVFSSEAVAAAVEHAARAGVVVVFAAGNSTVPISEDYGSDAVIVAATGPDGEIASYSTRGGSVSLAAPGGDDGAAGLTACSPRTCVKSTVPGGSYALLEGTSMAAPHVSGAAALLLSQHPDRGREDVLRSLQSTARPLAGTRHGLIDATAALALRKRDAAPTTTSASGTEPNGALRQRTEQPRPPRQSPPPGADAGSDPRPGDSRSVTFSRDPAPDGGDRAASPKTTDEAAPVGPPASGPPGGSTNSGLPLKAIWSGLAAVGVMTAVLAVVGATQRFRRSRYEP</sequence>
<keyword evidence="7" id="KW-1133">Transmembrane helix</keyword>
<evidence type="ECO:0000256" key="2">
    <source>
        <dbReference type="ARBA" id="ARBA00022670"/>
    </source>
</evidence>
<keyword evidence="4 5" id="KW-0720">Serine protease</keyword>
<evidence type="ECO:0000313" key="11">
    <source>
        <dbReference type="Proteomes" id="UP001596337"/>
    </source>
</evidence>
<organism evidence="10 11">
    <name type="scientific">Haloechinothrix salitolerans</name>
    <dbReference type="NCBI Taxonomy" id="926830"/>
    <lineage>
        <taxon>Bacteria</taxon>
        <taxon>Bacillati</taxon>
        <taxon>Actinomycetota</taxon>
        <taxon>Actinomycetes</taxon>
        <taxon>Pseudonocardiales</taxon>
        <taxon>Pseudonocardiaceae</taxon>
        <taxon>Haloechinothrix</taxon>
    </lineage>
</organism>
<dbReference type="RefSeq" id="WP_345407502.1">
    <property type="nucleotide sequence ID" value="NZ_BAABLA010000123.1"/>
</dbReference>
<dbReference type="InterPro" id="IPR023828">
    <property type="entry name" value="Peptidase_S8_Ser-AS"/>
</dbReference>
<feature type="chain" id="PRO_5046596672" evidence="8">
    <location>
        <begin position="21"/>
        <end position="455"/>
    </location>
</feature>
<evidence type="ECO:0000259" key="9">
    <source>
        <dbReference type="Pfam" id="PF00082"/>
    </source>
</evidence>
<feature type="compositionally biased region" description="Polar residues" evidence="6">
    <location>
        <begin position="332"/>
        <end position="341"/>
    </location>
</feature>
<evidence type="ECO:0000256" key="4">
    <source>
        <dbReference type="ARBA" id="ARBA00022825"/>
    </source>
</evidence>
<name>A0ABW2BV47_9PSEU</name>
<dbReference type="PRINTS" id="PR00723">
    <property type="entry name" value="SUBTILISIN"/>
</dbReference>
<feature type="active site" description="Charge relay system" evidence="5">
    <location>
        <position position="65"/>
    </location>
</feature>
<dbReference type="PROSITE" id="PS00138">
    <property type="entry name" value="SUBTILASE_SER"/>
    <property type="match status" value="1"/>
</dbReference>